<protein>
    <recommendedName>
        <fullName evidence="8">WD40 repeat-like protein</fullName>
    </recommendedName>
</protein>
<comment type="caution">
    <text evidence="6">The sequence shown here is derived from an EMBL/GenBank/DDBJ whole genome shotgun (WGS) entry which is preliminary data.</text>
</comment>
<gene>
    <name evidence="6" type="ORF">Q9L58_009568</name>
</gene>
<evidence type="ECO:0000256" key="4">
    <source>
        <dbReference type="PROSITE-ProRule" id="PRU00221"/>
    </source>
</evidence>
<keyword evidence="3" id="KW-0677">Repeat</keyword>
<feature type="compositionally biased region" description="Basic and acidic residues" evidence="5">
    <location>
        <begin position="715"/>
        <end position="724"/>
    </location>
</feature>
<comment type="similarity">
    <text evidence="1">Belongs to the WD repeat WDR48 family.</text>
</comment>
<reference evidence="6 7" key="1">
    <citation type="submission" date="2024-02" db="EMBL/GenBank/DDBJ databases">
        <title>Discinaceae phylogenomics.</title>
        <authorList>
            <person name="Dirks A.C."/>
            <person name="James T.Y."/>
        </authorList>
    </citation>
    <scope>NUCLEOTIDE SEQUENCE [LARGE SCALE GENOMIC DNA]</scope>
    <source>
        <strain evidence="6 7">ACD0624</strain>
    </source>
</reference>
<dbReference type="InterPro" id="IPR001680">
    <property type="entry name" value="WD40_rpt"/>
</dbReference>
<dbReference type="Gene3D" id="2.130.10.10">
    <property type="entry name" value="YVTN repeat-like/Quinoprotein amine dehydrogenase"/>
    <property type="match status" value="2"/>
</dbReference>
<keyword evidence="2 4" id="KW-0853">WD repeat</keyword>
<dbReference type="PROSITE" id="PS50082">
    <property type="entry name" value="WD_REPEATS_2"/>
    <property type="match status" value="4"/>
</dbReference>
<feature type="region of interest" description="Disordered" evidence="5">
    <location>
        <begin position="336"/>
        <end position="371"/>
    </location>
</feature>
<dbReference type="Proteomes" id="UP001447188">
    <property type="component" value="Unassembled WGS sequence"/>
</dbReference>
<evidence type="ECO:0000256" key="5">
    <source>
        <dbReference type="SAM" id="MobiDB-lite"/>
    </source>
</evidence>
<dbReference type="PROSITE" id="PS50294">
    <property type="entry name" value="WD_REPEATS_REGION"/>
    <property type="match status" value="2"/>
</dbReference>
<evidence type="ECO:0000313" key="6">
    <source>
        <dbReference type="EMBL" id="KAL0631570.1"/>
    </source>
</evidence>
<dbReference type="PANTHER" id="PTHR19862:SF14">
    <property type="entry name" value="WD REPEAT-CONTAINING PROTEIN 48"/>
    <property type="match status" value="1"/>
</dbReference>
<proteinExistence type="inferred from homology"/>
<feature type="region of interest" description="Disordered" evidence="5">
    <location>
        <begin position="582"/>
        <end position="726"/>
    </location>
</feature>
<feature type="compositionally biased region" description="Low complexity" evidence="5">
    <location>
        <begin position="346"/>
        <end position="369"/>
    </location>
</feature>
<dbReference type="Pfam" id="PF11816">
    <property type="entry name" value="DUF3337"/>
    <property type="match status" value="1"/>
</dbReference>
<evidence type="ECO:0000256" key="1">
    <source>
        <dbReference type="ARBA" id="ARBA00006917"/>
    </source>
</evidence>
<evidence type="ECO:0000313" key="7">
    <source>
        <dbReference type="Proteomes" id="UP001447188"/>
    </source>
</evidence>
<feature type="repeat" description="WD" evidence="4">
    <location>
        <begin position="184"/>
        <end position="209"/>
    </location>
</feature>
<name>A0ABR3G721_9PEZI</name>
<dbReference type="CDD" id="cd00200">
    <property type="entry name" value="WD40"/>
    <property type="match status" value="1"/>
</dbReference>
<sequence>MARKARQRISYVLPLANSPGHRLGVNSLAVDKEGILYTAGRDGVICSWNIGVDLTDRDPNLAFIPRPAPPPSTFRAQTQAHTHWVNDIALCHSNTALVSASSDLTVKLWRPHAEQQLSETIGVHSDYVKCLATPGGHSDWVASGGLDRKIKLWDLNGGGEKLQIDVGDEGNNPKGSVYSLGIGGDILASGGPESVVRVWDPRSGKRVTKFVGHTDNVRSILVNEQGNVILTASSDTTIKMWSLTAGRCLHTFSMHSDSVWSLYSSNPALEIFHSSDRSGLVAKTDIRTTEIEEGICVAVCQEQEGVNKVVVSGEYLWTATQSSSINRWIDVDTNNDIAPDTRRSRVTSSASVRPRPLSPSASPVIPSSPTIMGPRHPMIPVNALLRISNNASFPTNVRDPDAVTVYSMASARQTASMSEAIIDDPGTLVPVNDLTDETIEGQHGLIKHFLLNDRRTVLTLDTAGEVMMWDILKCEPVKSFGKRHLEDVAAEVNTVESVANWCQVDTRTGKLACVLEENYCFDAEMYADEADLNDAVEFRDDQRINLGKWVLRYLFSNLINAEISRDEIYRKKLDRIKAEKDKLRRANAPPQISMPPTTFSMIDAAGTEGGNATTPKLNAGLSLFPPQTPGLSIGLATPAPTYNPNAPPHPGEAIPLPSTAEEESRPSLSPLPRPSMDRFVSGDYFSPVNESKPEKLSGPSLGEACDDTPLTPTTADKDKDEKDSSLLSRWRSFGNRKLGRSASTDMSNKLVAPVDENLTEVAPEPDPLEDTLAGVIKKLRTTYDQVMPPLYGEPLKSGITPSLPNETPVLKPPGNTTIIIQEDRPDSGGVADLYRGMVATIGEDADLLEKVAPAWLGDVILLNRTPLKEIVKVSFVLLPFSDRLPALPSETSMLSDAKSSRLNANRMLRAKKILFYVAERLQLPFMQVSYIPLAKEGEEPYKPEDILELLCQGCASIDDIGNNALLCVEEQWRCNFTLPIERECRSNQA</sequence>
<dbReference type="InterPro" id="IPR021772">
    <property type="entry name" value="WDR48/Bun107"/>
</dbReference>
<evidence type="ECO:0000256" key="3">
    <source>
        <dbReference type="ARBA" id="ARBA00022737"/>
    </source>
</evidence>
<feature type="repeat" description="WD" evidence="4">
    <location>
        <begin position="121"/>
        <end position="163"/>
    </location>
</feature>
<dbReference type="SUPFAM" id="SSF50978">
    <property type="entry name" value="WD40 repeat-like"/>
    <property type="match status" value="1"/>
</dbReference>
<evidence type="ECO:0008006" key="8">
    <source>
        <dbReference type="Google" id="ProtNLM"/>
    </source>
</evidence>
<dbReference type="PANTHER" id="PTHR19862">
    <property type="entry name" value="WD REPEAT-CONTAINING PROTEIN 48"/>
    <property type="match status" value="1"/>
</dbReference>
<dbReference type="InterPro" id="IPR051246">
    <property type="entry name" value="WDR48"/>
</dbReference>
<dbReference type="InterPro" id="IPR036322">
    <property type="entry name" value="WD40_repeat_dom_sf"/>
</dbReference>
<dbReference type="PROSITE" id="PS00678">
    <property type="entry name" value="WD_REPEATS_1"/>
    <property type="match status" value="2"/>
</dbReference>
<organism evidence="6 7">
    <name type="scientific">Discina gigas</name>
    <dbReference type="NCBI Taxonomy" id="1032678"/>
    <lineage>
        <taxon>Eukaryota</taxon>
        <taxon>Fungi</taxon>
        <taxon>Dikarya</taxon>
        <taxon>Ascomycota</taxon>
        <taxon>Pezizomycotina</taxon>
        <taxon>Pezizomycetes</taxon>
        <taxon>Pezizales</taxon>
        <taxon>Discinaceae</taxon>
        <taxon>Discina</taxon>
    </lineage>
</organism>
<evidence type="ECO:0000256" key="2">
    <source>
        <dbReference type="ARBA" id="ARBA00022574"/>
    </source>
</evidence>
<dbReference type="Pfam" id="PF00400">
    <property type="entry name" value="WD40"/>
    <property type="match status" value="4"/>
</dbReference>
<feature type="repeat" description="WD" evidence="4">
    <location>
        <begin position="78"/>
        <end position="119"/>
    </location>
</feature>
<dbReference type="InterPro" id="IPR020472">
    <property type="entry name" value="WD40_PAC1"/>
</dbReference>
<dbReference type="SMART" id="SM00320">
    <property type="entry name" value="WD40"/>
    <property type="match status" value="6"/>
</dbReference>
<keyword evidence="7" id="KW-1185">Reference proteome</keyword>
<dbReference type="InterPro" id="IPR015943">
    <property type="entry name" value="WD40/YVTN_repeat-like_dom_sf"/>
</dbReference>
<dbReference type="PRINTS" id="PR00320">
    <property type="entry name" value="GPROTEINBRPT"/>
</dbReference>
<feature type="repeat" description="WD" evidence="4">
    <location>
        <begin position="210"/>
        <end position="251"/>
    </location>
</feature>
<dbReference type="EMBL" id="JBBBZM010000235">
    <property type="protein sequence ID" value="KAL0631570.1"/>
    <property type="molecule type" value="Genomic_DNA"/>
</dbReference>
<accession>A0ABR3G721</accession>
<dbReference type="InterPro" id="IPR019775">
    <property type="entry name" value="WD40_repeat_CS"/>
</dbReference>